<evidence type="ECO:0000259" key="8">
    <source>
        <dbReference type="PROSITE" id="PS50850"/>
    </source>
</evidence>
<keyword evidence="6 7" id="KW-0472">Membrane</keyword>
<dbReference type="GO" id="GO:0022857">
    <property type="term" value="F:transmembrane transporter activity"/>
    <property type="evidence" value="ECO:0007669"/>
    <property type="project" value="InterPro"/>
</dbReference>
<keyword evidence="5 7" id="KW-1133">Transmembrane helix</keyword>
<dbReference type="RefSeq" id="WP_203659502.1">
    <property type="nucleotide sequence ID" value="NZ_BAAAZM010000008.1"/>
</dbReference>
<evidence type="ECO:0000313" key="9">
    <source>
        <dbReference type="EMBL" id="GID12971.1"/>
    </source>
</evidence>
<feature type="transmembrane region" description="Helical" evidence="7">
    <location>
        <begin position="109"/>
        <end position="128"/>
    </location>
</feature>
<feature type="transmembrane region" description="Helical" evidence="7">
    <location>
        <begin position="53"/>
        <end position="74"/>
    </location>
</feature>
<proteinExistence type="predicted"/>
<gene>
    <name evidence="9" type="ORF">Aru02nite_38600</name>
</gene>
<keyword evidence="10" id="KW-1185">Reference proteome</keyword>
<dbReference type="InterPro" id="IPR020846">
    <property type="entry name" value="MFS_dom"/>
</dbReference>
<evidence type="ECO:0000256" key="2">
    <source>
        <dbReference type="ARBA" id="ARBA00022448"/>
    </source>
</evidence>
<evidence type="ECO:0000313" key="10">
    <source>
        <dbReference type="Proteomes" id="UP000612808"/>
    </source>
</evidence>
<dbReference type="Gene3D" id="1.20.1250.20">
    <property type="entry name" value="MFS general substrate transporter like domains"/>
    <property type="match status" value="1"/>
</dbReference>
<evidence type="ECO:0000256" key="1">
    <source>
        <dbReference type="ARBA" id="ARBA00004651"/>
    </source>
</evidence>
<evidence type="ECO:0000256" key="7">
    <source>
        <dbReference type="SAM" id="Phobius"/>
    </source>
</evidence>
<protein>
    <submittedName>
        <fullName evidence="9">MFS transporter</fullName>
    </submittedName>
</protein>
<keyword evidence="2" id="KW-0813">Transport</keyword>
<feature type="domain" description="Major facilitator superfamily (MFS) profile" evidence="8">
    <location>
        <begin position="166"/>
        <end position="417"/>
    </location>
</feature>
<feature type="transmembrane region" description="Helical" evidence="7">
    <location>
        <begin position="316"/>
        <end position="338"/>
    </location>
</feature>
<evidence type="ECO:0000256" key="4">
    <source>
        <dbReference type="ARBA" id="ARBA00022692"/>
    </source>
</evidence>
<name>A0A8J3IZK6_9ACTN</name>
<dbReference type="SUPFAM" id="SSF103473">
    <property type="entry name" value="MFS general substrate transporter"/>
    <property type="match status" value="1"/>
</dbReference>
<accession>A0A8J3IZK6</accession>
<keyword evidence="3" id="KW-1003">Cell membrane</keyword>
<dbReference type="GO" id="GO:0005886">
    <property type="term" value="C:plasma membrane"/>
    <property type="evidence" value="ECO:0007669"/>
    <property type="project" value="UniProtKB-SubCell"/>
</dbReference>
<feature type="transmembrane region" description="Helical" evidence="7">
    <location>
        <begin position="173"/>
        <end position="191"/>
    </location>
</feature>
<feature type="transmembrane region" description="Helical" evidence="7">
    <location>
        <begin position="292"/>
        <end position="310"/>
    </location>
</feature>
<dbReference type="EMBL" id="BOMB01000021">
    <property type="protein sequence ID" value="GID12971.1"/>
    <property type="molecule type" value="Genomic_DNA"/>
</dbReference>
<feature type="transmembrane region" description="Helical" evidence="7">
    <location>
        <begin position="20"/>
        <end position="41"/>
    </location>
</feature>
<dbReference type="InterPro" id="IPR036259">
    <property type="entry name" value="MFS_trans_sf"/>
</dbReference>
<evidence type="ECO:0000256" key="3">
    <source>
        <dbReference type="ARBA" id="ARBA00022475"/>
    </source>
</evidence>
<organism evidence="9 10">
    <name type="scientific">Actinocatenispora rupis</name>
    <dbReference type="NCBI Taxonomy" id="519421"/>
    <lineage>
        <taxon>Bacteria</taxon>
        <taxon>Bacillati</taxon>
        <taxon>Actinomycetota</taxon>
        <taxon>Actinomycetes</taxon>
        <taxon>Micromonosporales</taxon>
        <taxon>Micromonosporaceae</taxon>
        <taxon>Actinocatenispora</taxon>
    </lineage>
</organism>
<sequence>MSLLSGRGGLLRRHDFRHLWAADLASQLGTRLSFVAMPLLAVLTLDASTFQVALLRTAETAAALLLGLVAGAWVDRLRCRPVLIAADLARLVLLGSVPVAAVLGVLGLAQLYVVAFLAGCATVFFDTAHTTYLPRLVGRDHLVEGNSRLAANTSVAAVAGTATAGYLVQALTAPFAVALDAVSYLWSALWLRTIRTVEPAPVRVARRHLGYEIAAGVRFVWREPILRAIAANTGTVLFCQAANDAIMVVFLVRRIHLAPGTIGLLGTVGLVGALASASLAGRIAARIGTARTLLLAGIVNGAGFLLYPLTGGGPRLGWYVAAGFLAAFSIVTRHVMAVTARQQLCPAHLLGRVSATMELMTWGVMPLGALVGGLAGTYLGLRPTLVVTGVLIAAASLWLVCSPLRTLRDLPAGGSGG</sequence>
<feature type="transmembrane region" description="Helical" evidence="7">
    <location>
        <begin position="385"/>
        <end position="401"/>
    </location>
</feature>
<comment type="caution">
    <text evidence="9">The sequence shown here is derived from an EMBL/GenBank/DDBJ whole genome shotgun (WGS) entry which is preliminary data.</text>
</comment>
<evidence type="ECO:0000256" key="6">
    <source>
        <dbReference type="ARBA" id="ARBA00023136"/>
    </source>
</evidence>
<dbReference type="AlphaFoldDB" id="A0A8J3IZK6"/>
<keyword evidence="4 7" id="KW-0812">Transmembrane</keyword>
<feature type="transmembrane region" description="Helical" evidence="7">
    <location>
        <begin position="257"/>
        <end position="280"/>
    </location>
</feature>
<dbReference type="CDD" id="cd06173">
    <property type="entry name" value="MFS_MefA_like"/>
    <property type="match status" value="1"/>
</dbReference>
<feature type="transmembrane region" description="Helical" evidence="7">
    <location>
        <begin position="81"/>
        <end position="103"/>
    </location>
</feature>
<dbReference type="Proteomes" id="UP000612808">
    <property type="component" value="Unassembled WGS sequence"/>
</dbReference>
<feature type="transmembrane region" description="Helical" evidence="7">
    <location>
        <begin position="359"/>
        <end position="379"/>
    </location>
</feature>
<dbReference type="InterPro" id="IPR010290">
    <property type="entry name" value="TM_effector"/>
</dbReference>
<dbReference type="PANTHER" id="PTHR23513">
    <property type="entry name" value="INTEGRAL MEMBRANE EFFLUX PROTEIN-RELATED"/>
    <property type="match status" value="1"/>
</dbReference>
<dbReference type="PANTHER" id="PTHR23513:SF6">
    <property type="entry name" value="MAJOR FACILITATOR SUPERFAMILY ASSOCIATED DOMAIN-CONTAINING PROTEIN"/>
    <property type="match status" value="1"/>
</dbReference>
<dbReference type="PROSITE" id="PS50850">
    <property type="entry name" value="MFS"/>
    <property type="match status" value="1"/>
</dbReference>
<reference evidence="9" key="1">
    <citation type="submission" date="2021-01" db="EMBL/GenBank/DDBJ databases">
        <title>Whole genome shotgun sequence of Actinocatenispora rupis NBRC 107355.</title>
        <authorList>
            <person name="Komaki H."/>
            <person name="Tamura T."/>
        </authorList>
    </citation>
    <scope>NUCLEOTIDE SEQUENCE</scope>
    <source>
        <strain evidence="9">NBRC 107355</strain>
    </source>
</reference>
<dbReference type="Pfam" id="PF05977">
    <property type="entry name" value="MFS_3"/>
    <property type="match status" value="1"/>
</dbReference>
<comment type="subcellular location">
    <subcellularLocation>
        <location evidence="1">Cell membrane</location>
        <topology evidence="1">Multi-pass membrane protein</topology>
    </subcellularLocation>
</comment>
<evidence type="ECO:0000256" key="5">
    <source>
        <dbReference type="ARBA" id="ARBA00022989"/>
    </source>
</evidence>